<protein>
    <submittedName>
        <fullName evidence="6">LSU ribosomal protein L23p (L23Ae)</fullName>
    </submittedName>
</protein>
<dbReference type="SUPFAM" id="SSF54189">
    <property type="entry name" value="Ribosomal proteins S24e, L23 and L15e"/>
    <property type="match status" value="1"/>
</dbReference>
<dbReference type="NCBIfam" id="NF004359">
    <property type="entry name" value="PRK05738.1-3"/>
    <property type="match status" value="1"/>
</dbReference>
<dbReference type="Pfam" id="PF00276">
    <property type="entry name" value="Ribosomal_L23"/>
    <property type="match status" value="1"/>
</dbReference>
<accession>A0A1W1DWI6</accession>
<keyword evidence="3" id="KW-0694">RNA-binding</keyword>
<dbReference type="GO" id="GO:0005840">
    <property type="term" value="C:ribosome"/>
    <property type="evidence" value="ECO:0007669"/>
    <property type="project" value="UniProtKB-KW"/>
</dbReference>
<evidence type="ECO:0000313" key="6">
    <source>
        <dbReference type="EMBL" id="SFV85993.1"/>
    </source>
</evidence>
<dbReference type="AlphaFoldDB" id="A0A1W1DWI6"/>
<dbReference type="HAMAP" id="MF_01369_B">
    <property type="entry name" value="Ribosomal_uL23_B"/>
    <property type="match status" value="1"/>
</dbReference>
<sequence>MNQEKVLKTLLAPIVSEKTSILSTYNQYAFKVRIDSNKKEIKAAVETLFSVTVENVTTSIVKGKTKIYKGKKGRRINWKKAMVKVSEGQMIDVSAS</sequence>
<dbReference type="NCBIfam" id="NF004363">
    <property type="entry name" value="PRK05738.2-4"/>
    <property type="match status" value="1"/>
</dbReference>
<dbReference type="FunFam" id="3.30.70.330:FF:000001">
    <property type="entry name" value="50S ribosomal protein L23"/>
    <property type="match status" value="1"/>
</dbReference>
<dbReference type="GO" id="GO:0019843">
    <property type="term" value="F:rRNA binding"/>
    <property type="evidence" value="ECO:0007669"/>
    <property type="project" value="UniProtKB-KW"/>
</dbReference>
<keyword evidence="5" id="KW-0687">Ribonucleoprotein</keyword>
<evidence type="ECO:0000256" key="4">
    <source>
        <dbReference type="ARBA" id="ARBA00022980"/>
    </source>
</evidence>
<evidence type="ECO:0000256" key="1">
    <source>
        <dbReference type="ARBA" id="ARBA00006700"/>
    </source>
</evidence>
<evidence type="ECO:0000256" key="5">
    <source>
        <dbReference type="ARBA" id="ARBA00023274"/>
    </source>
</evidence>
<comment type="similarity">
    <text evidence="1">Belongs to the universal ribosomal protein uL23 family.</text>
</comment>
<dbReference type="GO" id="GO:0003735">
    <property type="term" value="F:structural constituent of ribosome"/>
    <property type="evidence" value="ECO:0007669"/>
    <property type="project" value="InterPro"/>
</dbReference>
<proteinExistence type="inferred from homology"/>
<dbReference type="PANTHER" id="PTHR11620">
    <property type="entry name" value="60S RIBOSOMAL PROTEIN L23A"/>
    <property type="match status" value="1"/>
</dbReference>
<dbReference type="GO" id="GO:1990904">
    <property type="term" value="C:ribonucleoprotein complex"/>
    <property type="evidence" value="ECO:0007669"/>
    <property type="project" value="UniProtKB-KW"/>
</dbReference>
<dbReference type="InterPro" id="IPR012677">
    <property type="entry name" value="Nucleotide-bd_a/b_plait_sf"/>
</dbReference>
<dbReference type="InterPro" id="IPR012678">
    <property type="entry name" value="Ribosomal_uL23/eL15/eS24_sf"/>
</dbReference>
<gene>
    <name evidence="6" type="ORF">MNB_SUP05-SYMBIONT-4-1246</name>
</gene>
<evidence type="ECO:0000256" key="3">
    <source>
        <dbReference type="ARBA" id="ARBA00022884"/>
    </source>
</evidence>
<dbReference type="GO" id="GO:0006412">
    <property type="term" value="P:translation"/>
    <property type="evidence" value="ECO:0007669"/>
    <property type="project" value="InterPro"/>
</dbReference>
<evidence type="ECO:0000256" key="2">
    <source>
        <dbReference type="ARBA" id="ARBA00022730"/>
    </source>
</evidence>
<dbReference type="InterPro" id="IPR013025">
    <property type="entry name" value="Ribosomal_uL23-like"/>
</dbReference>
<dbReference type="EMBL" id="FPHY01000054">
    <property type="protein sequence ID" value="SFV85993.1"/>
    <property type="molecule type" value="Genomic_DNA"/>
</dbReference>
<organism evidence="6">
    <name type="scientific">hydrothermal vent metagenome</name>
    <dbReference type="NCBI Taxonomy" id="652676"/>
    <lineage>
        <taxon>unclassified sequences</taxon>
        <taxon>metagenomes</taxon>
        <taxon>ecological metagenomes</taxon>
    </lineage>
</organism>
<keyword evidence="4 6" id="KW-0689">Ribosomal protein</keyword>
<dbReference type="Gene3D" id="3.30.70.330">
    <property type="match status" value="1"/>
</dbReference>
<reference evidence="6" key="1">
    <citation type="submission" date="2016-10" db="EMBL/GenBank/DDBJ databases">
        <authorList>
            <person name="de Groot N.N."/>
        </authorList>
    </citation>
    <scope>NUCLEOTIDE SEQUENCE</scope>
</reference>
<keyword evidence="2" id="KW-0699">rRNA-binding</keyword>
<name>A0A1W1DWI6_9ZZZZ</name>